<dbReference type="CDD" id="cd07563">
    <property type="entry name" value="Peptidase_S41_IRBP"/>
    <property type="match status" value="1"/>
</dbReference>
<dbReference type="Gene3D" id="3.30.750.44">
    <property type="match status" value="1"/>
</dbReference>
<name>A0ABS8XPM6_9BURK</name>
<evidence type="ECO:0000259" key="2">
    <source>
        <dbReference type="SMART" id="SM00245"/>
    </source>
</evidence>
<accession>A0ABS8XPM6</accession>
<dbReference type="PANTHER" id="PTHR11261">
    <property type="entry name" value="INTERPHOTORECEPTOR RETINOID-BINDING PROTEIN"/>
    <property type="match status" value="1"/>
</dbReference>
<dbReference type="Gene3D" id="3.90.226.10">
    <property type="entry name" value="2-enoyl-CoA Hydratase, Chain A, domain 1"/>
    <property type="match status" value="1"/>
</dbReference>
<keyword evidence="4" id="KW-1185">Reference proteome</keyword>
<keyword evidence="1" id="KW-0732">Signal</keyword>
<feature type="signal peptide" evidence="1">
    <location>
        <begin position="1"/>
        <end position="20"/>
    </location>
</feature>
<gene>
    <name evidence="3" type="ORF">LXT13_04025</name>
</gene>
<reference evidence="3 4" key="1">
    <citation type="submission" date="2021-12" db="EMBL/GenBank/DDBJ databases">
        <title>Genome seq of P8.</title>
        <authorList>
            <person name="Seo T."/>
        </authorList>
    </citation>
    <scope>NUCLEOTIDE SEQUENCE [LARGE SCALE GENOMIC DNA]</scope>
    <source>
        <strain evidence="3 4">P8</strain>
    </source>
</reference>
<organism evidence="3 4">
    <name type="scientific">Pelomonas cellulosilytica</name>
    <dbReference type="NCBI Taxonomy" id="2906762"/>
    <lineage>
        <taxon>Bacteria</taxon>
        <taxon>Pseudomonadati</taxon>
        <taxon>Pseudomonadota</taxon>
        <taxon>Betaproteobacteria</taxon>
        <taxon>Burkholderiales</taxon>
        <taxon>Sphaerotilaceae</taxon>
        <taxon>Roseateles</taxon>
    </lineage>
</organism>
<dbReference type="InterPro" id="IPR005151">
    <property type="entry name" value="Tail-specific_protease"/>
</dbReference>
<comment type="caution">
    <text evidence="3">The sequence shown here is derived from an EMBL/GenBank/DDBJ whole genome shotgun (WGS) entry which is preliminary data.</text>
</comment>
<feature type="chain" id="PRO_5047489000" evidence="1">
    <location>
        <begin position="21"/>
        <end position="365"/>
    </location>
</feature>
<dbReference type="PANTHER" id="PTHR11261:SF3">
    <property type="entry name" value="RETINOL-BINDING PROTEIN 3"/>
    <property type="match status" value="1"/>
</dbReference>
<dbReference type="SUPFAM" id="SSF52096">
    <property type="entry name" value="ClpP/crotonase"/>
    <property type="match status" value="1"/>
</dbReference>
<dbReference type="Pfam" id="PF03572">
    <property type="entry name" value="Peptidase_S41"/>
    <property type="match status" value="1"/>
</dbReference>
<evidence type="ECO:0000313" key="3">
    <source>
        <dbReference type="EMBL" id="MCE4553612.1"/>
    </source>
</evidence>
<dbReference type="EMBL" id="JAJTWU010000002">
    <property type="protein sequence ID" value="MCE4553612.1"/>
    <property type="molecule type" value="Genomic_DNA"/>
</dbReference>
<feature type="domain" description="Tail specific protease" evidence="2">
    <location>
        <begin position="116"/>
        <end position="315"/>
    </location>
</feature>
<dbReference type="InterPro" id="IPR029045">
    <property type="entry name" value="ClpP/crotonase-like_dom_sf"/>
</dbReference>
<protein>
    <submittedName>
        <fullName evidence="3">S41 family peptidase</fullName>
    </submittedName>
</protein>
<dbReference type="SMART" id="SM00245">
    <property type="entry name" value="TSPc"/>
    <property type="match status" value="1"/>
</dbReference>
<evidence type="ECO:0000256" key="1">
    <source>
        <dbReference type="SAM" id="SignalP"/>
    </source>
</evidence>
<sequence>MRGVVIAAVLLCGLEGSALAASAEPQPDAPLNAAERRTIVDTLVRQLRSRYVYPERIEPLLVRLSKRSDQGAYDGATTVGAMGQALDHDLREHDEDRHFRVAFEPDVQPAPAAEPPKPTREEIERGRTQAARMGFGITRIQRLPGNIGYLDLRGFGPTEFVAPGYDAAMRLLGGTDALVLDLRNNGGGEPTSVSYLLSHFFAEGDERHLNDIYDRPTNTTREYRTMPIGAPRYLRPIAVLTSKSTASGGEECAYDLQTQRRATLYGDSTRGAANPGEMVALGHGLAAFVPTGRAINAVTKKDWEKVGVAPDVKLPALDALAAAYLALLEQRVREEKDPDELGQLQGILVKARAGAIDLPVYTPRR</sequence>
<dbReference type="RefSeq" id="WP_233370327.1">
    <property type="nucleotide sequence ID" value="NZ_JAJTWU010000002.1"/>
</dbReference>
<evidence type="ECO:0000313" key="4">
    <source>
        <dbReference type="Proteomes" id="UP001200741"/>
    </source>
</evidence>
<proteinExistence type="predicted"/>
<dbReference type="Proteomes" id="UP001200741">
    <property type="component" value="Unassembled WGS sequence"/>
</dbReference>